<dbReference type="GO" id="GO:0003676">
    <property type="term" value="F:nucleic acid binding"/>
    <property type="evidence" value="ECO:0007669"/>
    <property type="project" value="InterPro"/>
</dbReference>
<reference evidence="2 3" key="1">
    <citation type="journal article" date="2015" name="Nature">
        <title>rRNA introns, odd ribosomes, and small enigmatic genomes across a large radiation of phyla.</title>
        <authorList>
            <person name="Brown C.T."/>
            <person name="Hug L.A."/>
            <person name="Thomas B.C."/>
            <person name="Sharon I."/>
            <person name="Castelle C.J."/>
            <person name="Singh A."/>
            <person name="Wilkins M.J."/>
            <person name="Williams K.H."/>
            <person name="Banfield J.F."/>
        </authorList>
    </citation>
    <scope>NUCLEOTIDE SEQUENCE [LARGE SCALE GENOMIC DNA]</scope>
</reference>
<dbReference type="PATRIC" id="fig|1618344.3.peg.883"/>
<evidence type="ECO:0000259" key="1">
    <source>
        <dbReference type="PROSITE" id="PS50994"/>
    </source>
</evidence>
<dbReference type="GO" id="GO:0005829">
    <property type="term" value="C:cytosol"/>
    <property type="evidence" value="ECO:0007669"/>
    <property type="project" value="TreeGrafter"/>
</dbReference>
<proteinExistence type="predicted"/>
<dbReference type="NCBIfam" id="NF033563">
    <property type="entry name" value="transpos_IS30"/>
    <property type="match status" value="1"/>
</dbReference>
<organism evidence="2 3">
    <name type="scientific">candidate division CPR2 bacterium GW2011_GWC1_41_48</name>
    <dbReference type="NCBI Taxonomy" id="1618344"/>
    <lineage>
        <taxon>Bacteria</taxon>
        <taxon>Bacteria division CPR2</taxon>
    </lineage>
</organism>
<protein>
    <submittedName>
        <fullName evidence="2">Transposase InsI for insertion sequence element IS30B/C/D</fullName>
    </submittedName>
</protein>
<evidence type="ECO:0000313" key="3">
    <source>
        <dbReference type="Proteomes" id="UP000033869"/>
    </source>
</evidence>
<dbReference type="GO" id="GO:0015074">
    <property type="term" value="P:DNA integration"/>
    <property type="evidence" value="ECO:0007669"/>
    <property type="project" value="InterPro"/>
</dbReference>
<accession>A0A0G0YI07</accession>
<dbReference type="InterPro" id="IPR051917">
    <property type="entry name" value="Transposase-Integrase"/>
</dbReference>
<comment type="caution">
    <text evidence="2">The sequence shown here is derived from an EMBL/GenBank/DDBJ whole genome shotgun (WGS) entry which is preliminary data.</text>
</comment>
<dbReference type="InterPro" id="IPR036397">
    <property type="entry name" value="RNaseH_sf"/>
</dbReference>
<dbReference type="GO" id="GO:0032196">
    <property type="term" value="P:transposition"/>
    <property type="evidence" value="ECO:0007669"/>
    <property type="project" value="TreeGrafter"/>
</dbReference>
<dbReference type="SUPFAM" id="SSF53098">
    <property type="entry name" value="Ribonuclease H-like"/>
    <property type="match status" value="1"/>
</dbReference>
<dbReference type="GO" id="GO:0004803">
    <property type="term" value="F:transposase activity"/>
    <property type="evidence" value="ECO:0007669"/>
    <property type="project" value="TreeGrafter"/>
</dbReference>
<dbReference type="InterPro" id="IPR012337">
    <property type="entry name" value="RNaseH-like_sf"/>
</dbReference>
<feature type="domain" description="Integrase catalytic" evidence="1">
    <location>
        <begin position="121"/>
        <end position="283"/>
    </location>
</feature>
<dbReference type="Gene3D" id="3.30.420.10">
    <property type="entry name" value="Ribonuclease H-like superfamily/Ribonuclease H"/>
    <property type="match status" value="1"/>
</dbReference>
<dbReference type="PANTHER" id="PTHR10948">
    <property type="entry name" value="TRANSPOSASE"/>
    <property type="match status" value="1"/>
</dbReference>
<sequence length="288" mass="33760">MSKEVSRNGGRYNYNPFKAQREARKRRLEANQYHRKFDESNPETKATIKLLKLGWSPEQIVGRIKLEAKVKPFCVATIYNNVNPNKGLSKLLPRKHNKYRRTRNCKIRKGLRESLESKKSIDLRPEIVDLRERLGDWEGDTIIGREKTARILTHVERKSGYLLANLMLSVTAEKISFKSIEAFKKIPKQKKYSITYDNGSEFADHEWTERQAKISIYFAHPYHSWERGTNENTNGLLRRYFPKGTLFSNISEEQLTKVVKSLNQKPRKRLGYKTPHEVFHGVKLRTLI</sequence>
<dbReference type="Proteomes" id="UP000033869">
    <property type="component" value="Unassembled WGS sequence"/>
</dbReference>
<dbReference type="PROSITE" id="PS50994">
    <property type="entry name" value="INTEGRASE"/>
    <property type="match status" value="1"/>
</dbReference>
<dbReference type="EMBL" id="LCBL01000003">
    <property type="protein sequence ID" value="KKS09166.1"/>
    <property type="molecule type" value="Genomic_DNA"/>
</dbReference>
<name>A0A0G0YI07_UNCC2</name>
<dbReference type="AlphaFoldDB" id="A0A0G0YI07"/>
<gene>
    <name evidence="2" type="ORF">UU65_C0003G0221</name>
</gene>
<evidence type="ECO:0000313" key="2">
    <source>
        <dbReference type="EMBL" id="KKS09166.1"/>
    </source>
</evidence>
<dbReference type="InterPro" id="IPR001584">
    <property type="entry name" value="Integrase_cat-core"/>
</dbReference>
<dbReference type="PANTHER" id="PTHR10948:SF23">
    <property type="entry name" value="TRANSPOSASE INSI FOR INSERTION SEQUENCE ELEMENT IS30A-RELATED"/>
    <property type="match status" value="1"/>
</dbReference>
<dbReference type="InterPro" id="IPR053392">
    <property type="entry name" value="Transposase_IS30-like"/>
</dbReference>